<proteinExistence type="predicted"/>
<evidence type="ECO:0000313" key="1">
    <source>
        <dbReference type="EMBL" id="PKF35570.1"/>
    </source>
</evidence>
<accession>A0A2N0WIC6</accession>
<evidence type="ECO:0000313" key="2">
    <source>
        <dbReference type="Proteomes" id="UP000233553"/>
    </source>
</evidence>
<dbReference type="EMBL" id="PISJ01000005">
    <property type="protein sequence ID" value="PKF35570.1"/>
    <property type="molecule type" value="Genomic_DNA"/>
</dbReference>
<reference evidence="1 2" key="1">
    <citation type="submission" date="2017-12" db="EMBL/GenBank/DDBJ databases">
        <title>Draft Genome sequences of multiple microbial strains isolated from spacecraft associated surfaces.</title>
        <authorList>
            <person name="Seuylemezian A."/>
            <person name="Vaishampayan P."/>
            <person name="Venkateswaran K."/>
        </authorList>
    </citation>
    <scope>NUCLEOTIDE SEQUENCE [LARGE SCALE GENOMIC DNA]</scope>
    <source>
        <strain evidence="1 2">2P01AA</strain>
    </source>
</reference>
<dbReference type="Proteomes" id="UP000233553">
    <property type="component" value="Unassembled WGS sequence"/>
</dbReference>
<dbReference type="RefSeq" id="WP_101235791.1">
    <property type="nucleotide sequence ID" value="NZ_PISJ01000005.1"/>
</dbReference>
<sequence length="114" mass="13057">MTAYLDQNSQAARVFFKKVSNFVQNAKAWDEVVSYEIKPDEIVDATLISRRVYGTSDEFLTVMACAGLDSFDDTFKQGVLKLPNANQLEKLKRESGFESINSNRRDGRPRWSRK</sequence>
<comment type="caution">
    <text evidence="1">The sequence shown here is derived from an EMBL/GenBank/DDBJ whole genome shotgun (WGS) entry which is preliminary data.</text>
</comment>
<organism evidence="1 2">
    <name type="scientific">Acinetobacter proteolyticus</name>
    <dbReference type="NCBI Taxonomy" id="1776741"/>
    <lineage>
        <taxon>Bacteria</taxon>
        <taxon>Pseudomonadati</taxon>
        <taxon>Pseudomonadota</taxon>
        <taxon>Gammaproteobacteria</taxon>
        <taxon>Moraxellales</taxon>
        <taxon>Moraxellaceae</taxon>
        <taxon>Acinetobacter</taxon>
    </lineage>
</organism>
<protein>
    <submittedName>
        <fullName evidence="1">Uncharacterized protein</fullName>
    </submittedName>
</protein>
<gene>
    <name evidence="1" type="ORF">CW311_04585</name>
</gene>
<name>A0A2N0WIC6_9GAMM</name>
<dbReference type="AlphaFoldDB" id="A0A2N0WIC6"/>